<name>A0A1I7NIA5_9BACT</name>
<dbReference type="Proteomes" id="UP000199537">
    <property type="component" value="Unassembled WGS sequence"/>
</dbReference>
<feature type="transmembrane region" description="Helical" evidence="9">
    <location>
        <begin position="142"/>
        <end position="162"/>
    </location>
</feature>
<dbReference type="PANTHER" id="PTHR47371:SF3">
    <property type="entry name" value="PHOSPHOGLYCEROL TRANSFERASE I"/>
    <property type="match status" value="1"/>
</dbReference>
<dbReference type="InterPro" id="IPR012160">
    <property type="entry name" value="LtaS-like"/>
</dbReference>
<feature type="transmembrane region" description="Helical" evidence="9">
    <location>
        <begin position="183"/>
        <end position="202"/>
    </location>
</feature>
<feature type="transmembrane region" description="Helical" evidence="9">
    <location>
        <begin position="12"/>
        <end position="36"/>
    </location>
</feature>
<accession>A0A1I7NIA5</accession>
<dbReference type="PIRSF" id="PIRSF005091">
    <property type="entry name" value="Mmb_sulf_HI1246"/>
    <property type="match status" value="1"/>
</dbReference>
<keyword evidence="4 9" id="KW-1133">Transmembrane helix</keyword>
<feature type="binding site" evidence="8">
    <location>
        <position position="328"/>
    </location>
    <ligand>
        <name>Mn(2+)</name>
        <dbReference type="ChEBI" id="CHEBI:29035"/>
    </ligand>
</feature>
<evidence type="ECO:0000256" key="9">
    <source>
        <dbReference type="SAM" id="Phobius"/>
    </source>
</evidence>
<dbReference type="EMBL" id="FPCJ01000001">
    <property type="protein sequence ID" value="SFV34378.1"/>
    <property type="molecule type" value="Genomic_DNA"/>
</dbReference>
<keyword evidence="5 9" id="KW-0472">Membrane</keyword>
<dbReference type="PANTHER" id="PTHR47371">
    <property type="entry name" value="LIPOTEICHOIC ACID SYNTHASE"/>
    <property type="match status" value="1"/>
</dbReference>
<sequence>MKGKPLFSRLQRWIFALSLFFLLIMSLARLAMYLYFRHISIGEQQFLRVMWMGIRYDMREISIMAVLMILLSAIPSWHPFYSRFGRWLHFALWLLALIVFAVFYTVDVAHFAYLHVRLNAHVLDLLQNFRTSMGMVWETYPVIWMLLGVIVFVALCFAYVRYTFHKIAVQPEVEKRFRWVRSVILFLFFGGWIFGRIGQFPLRWSDAFTLKGDFNAQIALNPFQSFFSTLAFRNSTFDTEKARYYYRMMAAYLGVDHPDSVHLNYERYFPEDTARPARHPNIVLVICESFSGYKSSLWGNPLNTTPFIDSIAQHGIFFDHCFTPSFGTARGVWAVITGLPDVEVHKTASRNPQIVDQHTIINAFKGYRRFYFIGGSTSWANIRGLLDNNIDSLHIYEEKDYSSPRLDVWGISDKNLFLEANKVLRQQTKPFFAIIQTSDNHRPYSIPDEDLRYFKKVNFPVDTLKKYGFFSNEELNAFRYFDFCVKTFLDTASHEPYFKNTIFAFIGDHGINGDAGNMFPRAWTDQRLTSEHVPFIIYAPAWLKPERHSMIASQVDVLPTLAGLANVSYHDFTLGRDLLHLQDTMHNMAFIIERDNDQMGLVNSAYYLKQSIHQPNQYQFVSIVNNNPIPQNAYTDSVFRAMRTWMYAFYETARYMTYHNKKQRDVH</sequence>
<evidence type="ECO:0000256" key="6">
    <source>
        <dbReference type="PIRSR" id="PIRSR005091-1"/>
    </source>
</evidence>
<feature type="domain" description="Sulfatase N-terminal" evidence="10">
    <location>
        <begin position="280"/>
        <end position="567"/>
    </location>
</feature>
<protein>
    <submittedName>
        <fullName evidence="11">Phosphoglycerol transferase MdoB</fullName>
    </submittedName>
</protein>
<feature type="binding site" evidence="8">
    <location>
        <position position="508"/>
    </location>
    <ligand>
        <name>Mn(2+)</name>
        <dbReference type="ChEBI" id="CHEBI:29035"/>
    </ligand>
</feature>
<dbReference type="OrthoDB" id="9777768at2"/>
<keyword evidence="2" id="KW-1003">Cell membrane</keyword>
<keyword evidence="11" id="KW-0808">Transferase</keyword>
<evidence type="ECO:0000256" key="5">
    <source>
        <dbReference type="ARBA" id="ARBA00023136"/>
    </source>
</evidence>
<evidence type="ECO:0000259" key="10">
    <source>
        <dbReference type="Pfam" id="PF00884"/>
    </source>
</evidence>
<feature type="transmembrane region" description="Helical" evidence="9">
    <location>
        <begin position="56"/>
        <end position="75"/>
    </location>
</feature>
<comment type="subcellular location">
    <subcellularLocation>
        <location evidence="1">Cell membrane</location>
        <topology evidence="1">Multi-pass membrane protein</topology>
    </subcellularLocation>
</comment>
<dbReference type="SUPFAM" id="SSF53649">
    <property type="entry name" value="Alkaline phosphatase-like"/>
    <property type="match status" value="1"/>
</dbReference>
<feature type="binding site" evidence="7">
    <location>
        <position position="441"/>
    </location>
    <ligand>
        <name>substrate</name>
    </ligand>
</feature>
<gene>
    <name evidence="11" type="ORF">SAMN05660895_1984</name>
</gene>
<keyword evidence="7" id="KW-0464">Manganese</keyword>
<dbReference type="GO" id="GO:0016740">
    <property type="term" value="F:transferase activity"/>
    <property type="evidence" value="ECO:0007669"/>
    <property type="project" value="UniProtKB-KW"/>
</dbReference>
<evidence type="ECO:0000256" key="3">
    <source>
        <dbReference type="ARBA" id="ARBA00022692"/>
    </source>
</evidence>
<organism evidence="11 12">
    <name type="scientific">Thermoflavifilum thermophilum</name>
    <dbReference type="NCBI Taxonomy" id="1393122"/>
    <lineage>
        <taxon>Bacteria</taxon>
        <taxon>Pseudomonadati</taxon>
        <taxon>Bacteroidota</taxon>
        <taxon>Chitinophagia</taxon>
        <taxon>Chitinophagales</taxon>
        <taxon>Chitinophagaceae</taxon>
        <taxon>Thermoflavifilum</taxon>
    </lineage>
</organism>
<evidence type="ECO:0000256" key="4">
    <source>
        <dbReference type="ARBA" id="ARBA00022989"/>
    </source>
</evidence>
<evidence type="ECO:0000256" key="1">
    <source>
        <dbReference type="ARBA" id="ARBA00004651"/>
    </source>
</evidence>
<dbReference type="CDD" id="cd16015">
    <property type="entry name" value="LTA_synthase"/>
    <property type="match status" value="1"/>
</dbReference>
<keyword evidence="12" id="KW-1185">Reference proteome</keyword>
<feature type="binding site" evidence="8">
    <location>
        <position position="288"/>
    </location>
    <ligand>
        <name>Mn(2+)</name>
        <dbReference type="ChEBI" id="CHEBI:29035"/>
    </ligand>
</feature>
<dbReference type="InterPro" id="IPR000917">
    <property type="entry name" value="Sulfatase_N"/>
</dbReference>
<dbReference type="RefSeq" id="WP_143104002.1">
    <property type="nucleotide sequence ID" value="NZ_FPCJ01000001.1"/>
</dbReference>
<keyword evidence="3 9" id="KW-0812">Transmembrane</keyword>
<keyword evidence="7" id="KW-0479">Metal-binding</keyword>
<proteinExistence type="predicted"/>
<reference evidence="12" key="1">
    <citation type="submission" date="2016-10" db="EMBL/GenBank/DDBJ databases">
        <authorList>
            <person name="Varghese N."/>
            <person name="Submissions S."/>
        </authorList>
    </citation>
    <scope>NUCLEOTIDE SEQUENCE [LARGE SCALE GENOMIC DNA]</scope>
    <source>
        <strain evidence="12">DSM 14807</strain>
    </source>
</reference>
<evidence type="ECO:0000313" key="11">
    <source>
        <dbReference type="EMBL" id="SFV34378.1"/>
    </source>
</evidence>
<feature type="binding site" evidence="8">
    <location>
        <position position="509"/>
    </location>
    <ligand>
        <name>Mn(2+)</name>
        <dbReference type="ChEBI" id="CHEBI:29035"/>
    </ligand>
</feature>
<evidence type="ECO:0000256" key="2">
    <source>
        <dbReference type="ARBA" id="ARBA00022475"/>
    </source>
</evidence>
<feature type="transmembrane region" description="Helical" evidence="9">
    <location>
        <begin position="87"/>
        <end position="106"/>
    </location>
</feature>
<feature type="active site" evidence="6">
    <location>
        <position position="328"/>
    </location>
</feature>
<dbReference type="InterPro" id="IPR017850">
    <property type="entry name" value="Alkaline_phosphatase_core_sf"/>
</dbReference>
<dbReference type="STRING" id="1393122.SAMN05660895_1984"/>
<dbReference type="AlphaFoldDB" id="A0A1I7NIA5"/>
<dbReference type="Pfam" id="PF00884">
    <property type="entry name" value="Sulfatase"/>
    <property type="match status" value="1"/>
</dbReference>
<evidence type="ECO:0000256" key="7">
    <source>
        <dbReference type="PIRSR" id="PIRSR005091-2"/>
    </source>
</evidence>
<evidence type="ECO:0000313" key="12">
    <source>
        <dbReference type="Proteomes" id="UP000199537"/>
    </source>
</evidence>
<dbReference type="InterPro" id="IPR050448">
    <property type="entry name" value="OpgB/LTA_synthase_biosynth"/>
</dbReference>
<evidence type="ECO:0000256" key="8">
    <source>
        <dbReference type="PIRSR" id="PIRSR005091-3"/>
    </source>
</evidence>
<dbReference type="Gene3D" id="3.40.720.10">
    <property type="entry name" value="Alkaline Phosphatase, subunit A"/>
    <property type="match status" value="1"/>
</dbReference>
<dbReference type="GO" id="GO:0005886">
    <property type="term" value="C:plasma membrane"/>
    <property type="evidence" value="ECO:0007669"/>
    <property type="project" value="UniProtKB-SubCell"/>
</dbReference>
<dbReference type="GO" id="GO:0046872">
    <property type="term" value="F:metal ion binding"/>
    <property type="evidence" value="ECO:0007669"/>
    <property type="project" value="UniProtKB-KW"/>
</dbReference>